<evidence type="ECO:0000256" key="2">
    <source>
        <dbReference type="ARBA" id="ARBA00022448"/>
    </source>
</evidence>
<dbReference type="Gene3D" id="3.40.50.2300">
    <property type="match status" value="2"/>
</dbReference>
<dbReference type="PANTHER" id="PTHR47235">
    <property type="entry name" value="BLR6548 PROTEIN"/>
    <property type="match status" value="1"/>
</dbReference>
<feature type="chain" id="PRO_5017997476" evidence="5">
    <location>
        <begin position="42"/>
        <end position="393"/>
    </location>
</feature>
<reference evidence="7 8" key="2">
    <citation type="submission" date="2018-12" db="EMBL/GenBank/DDBJ databases">
        <title>Rhizobacter gummiphilus sp. nov., a rubber-degrading bacterium isolated from the soil of a botanical garden in Japan.</title>
        <authorList>
            <person name="Shunsuke S.S."/>
        </authorList>
    </citation>
    <scope>NUCLEOTIDE SEQUENCE [LARGE SCALE GENOMIC DNA]</scope>
    <source>
        <strain evidence="7 8">S-16</strain>
    </source>
</reference>
<dbReference type="RefSeq" id="WP_124539104.1">
    <property type="nucleotide sequence ID" value="NZ_QUSW01000001.1"/>
</dbReference>
<dbReference type="PANTHER" id="PTHR47235:SF1">
    <property type="entry name" value="BLR6548 PROTEIN"/>
    <property type="match status" value="1"/>
</dbReference>
<dbReference type="AlphaFoldDB" id="A0A3N7HZ80"/>
<evidence type="ECO:0000256" key="4">
    <source>
        <dbReference type="ARBA" id="ARBA00022970"/>
    </source>
</evidence>
<evidence type="ECO:0000256" key="3">
    <source>
        <dbReference type="ARBA" id="ARBA00022729"/>
    </source>
</evidence>
<evidence type="ECO:0000313" key="8">
    <source>
        <dbReference type="Proteomes" id="UP000267464"/>
    </source>
</evidence>
<dbReference type="Proteomes" id="UP000267464">
    <property type="component" value="Unassembled WGS sequence"/>
</dbReference>
<evidence type="ECO:0000256" key="1">
    <source>
        <dbReference type="ARBA" id="ARBA00010062"/>
    </source>
</evidence>
<dbReference type="InterPro" id="IPR028082">
    <property type="entry name" value="Peripla_BP_I"/>
</dbReference>
<organism evidence="7 8">
    <name type="scientific">Piscinibacter terrae</name>
    <dbReference type="NCBI Taxonomy" id="2496871"/>
    <lineage>
        <taxon>Bacteria</taxon>
        <taxon>Pseudomonadati</taxon>
        <taxon>Pseudomonadota</taxon>
        <taxon>Betaproteobacteria</taxon>
        <taxon>Burkholderiales</taxon>
        <taxon>Sphaerotilaceae</taxon>
        <taxon>Piscinibacter</taxon>
    </lineage>
</organism>
<evidence type="ECO:0000256" key="5">
    <source>
        <dbReference type="SAM" id="SignalP"/>
    </source>
</evidence>
<dbReference type="InterPro" id="IPR006311">
    <property type="entry name" value="TAT_signal"/>
</dbReference>
<comment type="caution">
    <text evidence="7">The sequence shown here is derived from an EMBL/GenBank/DDBJ whole genome shotgun (WGS) entry which is preliminary data.</text>
</comment>
<dbReference type="SUPFAM" id="SSF53822">
    <property type="entry name" value="Periplasmic binding protein-like I"/>
    <property type="match status" value="1"/>
</dbReference>
<evidence type="ECO:0000313" key="7">
    <source>
        <dbReference type="EMBL" id="RQP26421.1"/>
    </source>
</evidence>
<dbReference type="EMBL" id="QUSW01000001">
    <property type="protein sequence ID" value="RQP26421.1"/>
    <property type="molecule type" value="Genomic_DNA"/>
</dbReference>
<dbReference type="InterPro" id="IPR028081">
    <property type="entry name" value="Leu-bd"/>
</dbReference>
<dbReference type="Pfam" id="PF13458">
    <property type="entry name" value="Peripla_BP_6"/>
    <property type="match status" value="1"/>
</dbReference>
<gene>
    <name evidence="7" type="ORF">DZC73_05250</name>
</gene>
<name>A0A3N7HZ80_9BURK</name>
<keyword evidence="4" id="KW-0029">Amino-acid transport</keyword>
<keyword evidence="2" id="KW-0813">Transport</keyword>
<proteinExistence type="inferred from homology"/>
<dbReference type="GO" id="GO:0006865">
    <property type="term" value="P:amino acid transport"/>
    <property type="evidence" value="ECO:0007669"/>
    <property type="project" value="UniProtKB-KW"/>
</dbReference>
<dbReference type="PRINTS" id="PR00337">
    <property type="entry name" value="LEUILEVALBP"/>
</dbReference>
<dbReference type="OrthoDB" id="9777352at2"/>
<dbReference type="InterPro" id="IPR000709">
    <property type="entry name" value="Leu_Ile_Val-bd"/>
</dbReference>
<reference evidence="7 8" key="1">
    <citation type="submission" date="2018-08" db="EMBL/GenBank/DDBJ databases">
        <authorList>
            <person name="Khan S.A."/>
            <person name="Jeon C.O."/>
            <person name="Chun B.H."/>
            <person name="Jeong S.E."/>
        </authorList>
    </citation>
    <scope>NUCLEOTIDE SEQUENCE [LARGE SCALE GENOMIC DNA]</scope>
    <source>
        <strain evidence="7 8">S-16</strain>
    </source>
</reference>
<evidence type="ECO:0000259" key="6">
    <source>
        <dbReference type="Pfam" id="PF13458"/>
    </source>
</evidence>
<feature type="signal peptide" evidence="5">
    <location>
        <begin position="1"/>
        <end position="41"/>
    </location>
</feature>
<keyword evidence="3 5" id="KW-0732">Signal</keyword>
<dbReference type="PROSITE" id="PS51318">
    <property type="entry name" value="TAT"/>
    <property type="match status" value="1"/>
</dbReference>
<protein>
    <submittedName>
        <fullName evidence="7">ABC transporter substrate-binding protein</fullName>
    </submittedName>
</protein>
<accession>A0A3N7HZ80</accession>
<sequence length="393" mass="41469">MSGSSGGSSDPTSTNFLMTRRNWLAQAAALAASAAAPSAFAQDDVIRLGQTVALTGPLADIGAAMHQGSKLYFDAVNARGGVNGRRIELVARDDGYDVKRALANIDGFIKDPGLFGLFGCMGTPIIEGTLPLIRNTDIPCFSPLTGASSARPADMRNVLNLRASYPEETERLVEHLATIGIQRVGVAYQNNSFGKEVMSAAEAAMKKHRLQAVVSAPVQSDASDAAAAAKRIAAAGPEAVLLGLAGKPTVAFIKAFRAEKRGLPLYALSVMGSAATLSALGDDGIGIAVSQVVPMPTNAVVPVVRDFQQAWKAAPSGMEPSHLALEGFINARVFVEALQRAGRNLTRKSFVDAVWSIHRLDIGGFELHFQQPGRNASRFVELTMIGRGGKFIR</sequence>
<dbReference type="CDD" id="cd06326">
    <property type="entry name" value="PBP1_ABC_ligand_binding-like"/>
    <property type="match status" value="1"/>
</dbReference>
<feature type="domain" description="Leucine-binding protein" evidence="6">
    <location>
        <begin position="46"/>
        <end position="364"/>
    </location>
</feature>
<keyword evidence="8" id="KW-1185">Reference proteome</keyword>
<comment type="similarity">
    <text evidence="1">Belongs to the leucine-binding protein family.</text>
</comment>